<accession>A0A1B1U478</accession>
<reference evidence="3" key="1">
    <citation type="submission" date="2016-07" db="EMBL/GenBank/DDBJ databases">
        <authorList>
            <person name="Florea S."/>
            <person name="Webb J.S."/>
            <person name="Jaromczyk J."/>
            <person name="Schardl C.L."/>
        </authorList>
    </citation>
    <scope>NUCLEOTIDE SEQUENCE [LARGE SCALE GENOMIC DNA]</scope>
    <source>
        <strain evidence="3">MIT 01-6242</strain>
    </source>
</reference>
<dbReference type="KEGG" id="het:BBW65_01575"/>
<dbReference type="Proteomes" id="UP000092884">
    <property type="component" value="Chromosome"/>
</dbReference>
<gene>
    <name evidence="2" type="ORF">BBW65_01575</name>
</gene>
<dbReference type="EMBL" id="CP016503">
    <property type="protein sequence ID" value="ANV97577.1"/>
    <property type="molecule type" value="Genomic_DNA"/>
</dbReference>
<proteinExistence type="predicted"/>
<name>A0A1B1U478_9HELI</name>
<feature type="coiled-coil region" evidence="1">
    <location>
        <begin position="37"/>
        <end position="64"/>
    </location>
</feature>
<dbReference type="RefSeq" id="WP_066338807.1">
    <property type="nucleotide sequence ID" value="NZ_CP016503.1"/>
</dbReference>
<organism evidence="2 3">
    <name type="scientific">Helicobacter enhydrae</name>
    <dbReference type="NCBI Taxonomy" id="222136"/>
    <lineage>
        <taxon>Bacteria</taxon>
        <taxon>Pseudomonadati</taxon>
        <taxon>Campylobacterota</taxon>
        <taxon>Epsilonproteobacteria</taxon>
        <taxon>Campylobacterales</taxon>
        <taxon>Helicobacteraceae</taxon>
        <taxon>Helicobacter</taxon>
    </lineage>
</organism>
<evidence type="ECO:0000313" key="3">
    <source>
        <dbReference type="Proteomes" id="UP000092884"/>
    </source>
</evidence>
<sequence>MNWLDGLKIALLEENAQKAFEISSNLPKEGFANLEEMLQARELIAQTTDLLKREKEKLRIAMQQIRTAQKFLQD</sequence>
<keyword evidence="3" id="KW-1185">Reference proteome</keyword>
<evidence type="ECO:0000313" key="2">
    <source>
        <dbReference type="EMBL" id="ANV97577.1"/>
    </source>
</evidence>
<dbReference type="OrthoDB" id="5325117at2"/>
<keyword evidence="1" id="KW-0175">Coiled coil</keyword>
<evidence type="ECO:0000256" key="1">
    <source>
        <dbReference type="SAM" id="Coils"/>
    </source>
</evidence>
<protein>
    <submittedName>
        <fullName evidence="2">Uncharacterized protein</fullName>
    </submittedName>
</protein>
<dbReference type="STRING" id="222136.BBW65_01575"/>
<dbReference type="AlphaFoldDB" id="A0A1B1U478"/>